<accession>A0A937W0R4</accession>
<comment type="caution">
    <text evidence="3">The sequence shown here is derived from an EMBL/GenBank/DDBJ whole genome shotgun (WGS) entry which is preliminary data.</text>
</comment>
<evidence type="ECO:0000313" key="4">
    <source>
        <dbReference type="Proteomes" id="UP000712673"/>
    </source>
</evidence>
<dbReference type="PANTHER" id="PTHR42815">
    <property type="entry name" value="FAD-BINDING, PUTATIVE (AFU_ORTHOLOGUE AFUA_6G07600)-RELATED"/>
    <property type="match status" value="1"/>
</dbReference>
<dbReference type="Gene3D" id="2.30.110.10">
    <property type="entry name" value="Electron Transport, Fmn-binding Protein, Chain A"/>
    <property type="match status" value="1"/>
</dbReference>
<feature type="region of interest" description="Disordered" evidence="1">
    <location>
        <begin position="169"/>
        <end position="202"/>
    </location>
</feature>
<evidence type="ECO:0000259" key="2">
    <source>
        <dbReference type="Pfam" id="PF01243"/>
    </source>
</evidence>
<organism evidence="3 4">
    <name type="scientific">Tectimicrobiota bacterium</name>
    <dbReference type="NCBI Taxonomy" id="2528274"/>
    <lineage>
        <taxon>Bacteria</taxon>
        <taxon>Pseudomonadati</taxon>
        <taxon>Nitrospinota/Tectimicrobiota group</taxon>
        <taxon>Candidatus Tectimicrobiota</taxon>
    </lineage>
</organism>
<dbReference type="InterPro" id="IPR011576">
    <property type="entry name" value="Pyridox_Oxase_N"/>
</dbReference>
<dbReference type="InterPro" id="IPR012349">
    <property type="entry name" value="Split_barrel_FMN-bd"/>
</dbReference>
<protein>
    <submittedName>
        <fullName evidence="3">Pyridoxamine 5'-phosphate oxidase family protein</fullName>
    </submittedName>
</protein>
<evidence type="ECO:0000313" key="3">
    <source>
        <dbReference type="EMBL" id="MBM3223625.1"/>
    </source>
</evidence>
<evidence type="ECO:0000256" key="1">
    <source>
        <dbReference type="SAM" id="MobiDB-lite"/>
    </source>
</evidence>
<feature type="domain" description="Pyridoxamine 5'-phosphate oxidase N-terminal" evidence="2">
    <location>
        <begin position="38"/>
        <end position="135"/>
    </location>
</feature>
<dbReference type="SUPFAM" id="SSF50475">
    <property type="entry name" value="FMN-binding split barrel"/>
    <property type="match status" value="1"/>
</dbReference>
<sequence length="202" mass="22937">MSERIHDYHDGNRYFHGRFDTRRLADRLAASARDHIDPPARAFIEQADMFFLATCDHRGMPTCSYKGGDPGFVRVVDDHWLAFPNYGGNGTYKSMENVLKNAKIGMLFINFEGQRRLRVQGTATISEDDTLRASYPGAQFIVRVQVTEVFGNCPQYVHKYQRVELSPYVPRAGSEPPTPAWKLREDLRPLLPMNDPARTGGS</sequence>
<dbReference type="EMBL" id="VGLS01000172">
    <property type="protein sequence ID" value="MBM3223625.1"/>
    <property type="molecule type" value="Genomic_DNA"/>
</dbReference>
<dbReference type="PANTHER" id="PTHR42815:SF2">
    <property type="entry name" value="FAD-BINDING, PUTATIVE (AFU_ORTHOLOGUE AFUA_6G07600)-RELATED"/>
    <property type="match status" value="1"/>
</dbReference>
<reference evidence="3" key="1">
    <citation type="submission" date="2019-03" db="EMBL/GenBank/DDBJ databases">
        <title>Lake Tanganyika Metagenome-Assembled Genomes (MAGs).</title>
        <authorList>
            <person name="Tran P."/>
        </authorList>
    </citation>
    <scope>NUCLEOTIDE SEQUENCE</scope>
    <source>
        <strain evidence="3">K_DeepCast_65m_m2_066</strain>
    </source>
</reference>
<gene>
    <name evidence="3" type="ORF">FJZ47_07480</name>
</gene>
<dbReference type="Pfam" id="PF01243">
    <property type="entry name" value="PNPOx_N"/>
    <property type="match status" value="1"/>
</dbReference>
<proteinExistence type="predicted"/>
<dbReference type="AlphaFoldDB" id="A0A937W0R4"/>
<name>A0A937W0R4_UNCTE</name>
<dbReference type="Proteomes" id="UP000712673">
    <property type="component" value="Unassembled WGS sequence"/>
</dbReference>